<evidence type="ECO:0000313" key="2">
    <source>
        <dbReference type="Proteomes" id="UP000005391"/>
    </source>
</evidence>
<dbReference type="HOGENOM" id="CLU_3306656_0_0_10"/>
<accession>E4MUC9</accession>
<dbReference type="AlphaFoldDB" id="E4MUC9"/>
<gene>
    <name evidence="1" type="ORF">HMPREF1977_1989</name>
</gene>
<comment type="caution">
    <text evidence="1">The sequence shown here is derived from an EMBL/GenBank/DDBJ whole genome shotgun (WGS) entry which is preliminary data.</text>
</comment>
<reference evidence="1 2" key="1">
    <citation type="submission" date="2010-10" db="EMBL/GenBank/DDBJ databases">
        <authorList>
            <person name="Muzny D."/>
            <person name="Qin X."/>
            <person name="Deng J."/>
            <person name="Jiang H."/>
            <person name="Liu Y."/>
            <person name="Qu J."/>
            <person name="Song X.-Z."/>
            <person name="Zhang L."/>
            <person name="Thornton R."/>
            <person name="Coyle M."/>
            <person name="Francisco L."/>
            <person name="Jackson L."/>
            <person name="Javaid M."/>
            <person name="Korchina V."/>
            <person name="Kovar C."/>
            <person name="Mata R."/>
            <person name="Mathew T."/>
            <person name="Ngo R."/>
            <person name="Nguyen L."/>
            <person name="Nguyen N."/>
            <person name="Okwuonu G."/>
            <person name="Ongeri F."/>
            <person name="Pham C."/>
            <person name="Simmons D."/>
            <person name="Wilczek-Boney K."/>
            <person name="Hale W."/>
            <person name="Jakkamsetti A."/>
            <person name="Pham P."/>
            <person name="Ruth R."/>
            <person name="San Lucas F."/>
            <person name="Warren J."/>
            <person name="Zhang J."/>
            <person name="Zhao Z."/>
            <person name="Zhou C."/>
            <person name="Zhu D."/>
            <person name="Lee S."/>
            <person name="Bess C."/>
            <person name="Blankenburg K."/>
            <person name="Forbes L."/>
            <person name="Fu Q."/>
            <person name="Gubbala S."/>
            <person name="Hirani K."/>
            <person name="Jayaseelan J.C."/>
            <person name="Lara F."/>
            <person name="Munidasa M."/>
            <person name="Palculict T."/>
            <person name="Patil S."/>
            <person name="Pu L.-L."/>
            <person name="Saada N."/>
            <person name="Tang L."/>
            <person name="Weissenberger G."/>
            <person name="Zhu Y."/>
            <person name="Hemphill L."/>
            <person name="Shang Y."/>
            <person name="Youmans B."/>
            <person name="Ayvaz T."/>
            <person name="Ross M."/>
            <person name="Santibanez J."/>
            <person name="Aqrawi P."/>
            <person name="Gross S."/>
            <person name="Joshi V."/>
            <person name="Fowler G."/>
            <person name="Nazareth L."/>
            <person name="Reid J."/>
            <person name="Worley K."/>
            <person name="Petrosino J."/>
            <person name="Highlander S."/>
            <person name="Gibbs R."/>
        </authorList>
    </citation>
    <scope>NUCLEOTIDE SEQUENCE [LARGE SCALE GENOMIC DNA]</scope>
    <source>
        <strain evidence="1 2">F0287</strain>
    </source>
</reference>
<protein>
    <submittedName>
        <fullName evidence="1">Uncharacterized protein</fullName>
    </submittedName>
</protein>
<sequence>MIIIITKTCLNFFEELGDKPYISLSNLYIRQANHWFVQS</sequence>
<evidence type="ECO:0000313" key="1">
    <source>
        <dbReference type="EMBL" id="EFS96669.1"/>
    </source>
</evidence>
<organism evidence="1 2">
    <name type="scientific">Capnocytophaga ochracea F0287</name>
    <dbReference type="NCBI Taxonomy" id="873517"/>
    <lineage>
        <taxon>Bacteria</taxon>
        <taxon>Pseudomonadati</taxon>
        <taxon>Bacteroidota</taxon>
        <taxon>Flavobacteriia</taxon>
        <taxon>Flavobacteriales</taxon>
        <taxon>Flavobacteriaceae</taxon>
        <taxon>Capnocytophaga</taxon>
    </lineage>
</organism>
<proteinExistence type="predicted"/>
<dbReference type="EMBL" id="AEOH01000046">
    <property type="protein sequence ID" value="EFS96669.1"/>
    <property type="molecule type" value="Genomic_DNA"/>
</dbReference>
<name>E4MUC9_CAPOC</name>
<dbReference type="Proteomes" id="UP000005391">
    <property type="component" value="Unassembled WGS sequence"/>
</dbReference>